<dbReference type="Proteomes" id="UP000007374">
    <property type="component" value="Unassembled WGS sequence"/>
</dbReference>
<gene>
    <name evidence="1" type="ORF">NA8A_18322</name>
</gene>
<name>K2NSU7_9HYPH</name>
<organism evidence="1 2">
    <name type="scientific">Nitratireductor indicus C115</name>
    <dbReference type="NCBI Taxonomy" id="1231190"/>
    <lineage>
        <taxon>Bacteria</taxon>
        <taxon>Pseudomonadati</taxon>
        <taxon>Pseudomonadota</taxon>
        <taxon>Alphaproteobacteria</taxon>
        <taxon>Hyphomicrobiales</taxon>
        <taxon>Phyllobacteriaceae</taxon>
        <taxon>Nitratireductor</taxon>
    </lineage>
</organism>
<dbReference type="EMBL" id="AMSI01000014">
    <property type="protein sequence ID" value="EKF40874.1"/>
    <property type="molecule type" value="Genomic_DNA"/>
</dbReference>
<keyword evidence="2" id="KW-1185">Reference proteome</keyword>
<proteinExistence type="predicted"/>
<reference evidence="1 2" key="1">
    <citation type="journal article" date="2012" name="J. Bacteriol.">
        <title>Genome Sequence of Nitratireductor indicus Type Strain C115.</title>
        <authorList>
            <person name="Lai Q."/>
            <person name="Li G."/>
            <person name="Yu Z."/>
            <person name="Shao Z."/>
        </authorList>
    </citation>
    <scope>NUCLEOTIDE SEQUENCE [LARGE SCALE GENOMIC DNA]</scope>
    <source>
        <strain evidence="1 2">C115</strain>
    </source>
</reference>
<comment type="caution">
    <text evidence="1">The sequence shown here is derived from an EMBL/GenBank/DDBJ whole genome shotgun (WGS) entry which is preliminary data.</text>
</comment>
<sequence length="178" mass="19544">MTRIAELADRLQRLAKRREDEGIYTDAALCDEVATYLRAAGEEAGGVKVRALEWKRYRDGDADAVTPFGDVYTAYAGGYWRITERGKAGKFIRAGFDTASAKAAAQADYERRVLSALEPAPSPIVDDAMVERAARNALMYLKTGFIECDHCGHEIKTNTLDAVYELNAALSGAREEGE</sequence>
<evidence type="ECO:0000313" key="1">
    <source>
        <dbReference type="EMBL" id="EKF40874.1"/>
    </source>
</evidence>
<accession>K2NSU7</accession>
<dbReference type="STRING" id="721133.SAMN05216176_102628"/>
<protein>
    <submittedName>
        <fullName evidence="1">Uncharacterized protein</fullName>
    </submittedName>
</protein>
<evidence type="ECO:0000313" key="2">
    <source>
        <dbReference type="Proteomes" id="UP000007374"/>
    </source>
</evidence>
<dbReference type="AlphaFoldDB" id="K2NSU7"/>
<dbReference type="RefSeq" id="WP_009451867.1">
    <property type="nucleotide sequence ID" value="NZ_AMSI01000014.1"/>
</dbReference>
<dbReference type="PATRIC" id="fig|1231190.3.peg.3784"/>